<proteinExistence type="predicted"/>
<evidence type="ECO:0000313" key="2">
    <source>
        <dbReference type="Proteomes" id="UP001235939"/>
    </source>
</evidence>
<keyword evidence="2" id="KW-1185">Reference proteome</keyword>
<organism evidence="1 2">
    <name type="scientific">Cordylochernes scorpioides</name>
    <dbReference type="NCBI Taxonomy" id="51811"/>
    <lineage>
        <taxon>Eukaryota</taxon>
        <taxon>Metazoa</taxon>
        <taxon>Ecdysozoa</taxon>
        <taxon>Arthropoda</taxon>
        <taxon>Chelicerata</taxon>
        <taxon>Arachnida</taxon>
        <taxon>Pseudoscorpiones</taxon>
        <taxon>Cheliferoidea</taxon>
        <taxon>Chernetidae</taxon>
        <taxon>Cordylochernes</taxon>
    </lineage>
</organism>
<accession>A0ABY6K668</accession>
<sequence length="71" mass="7916">MCQVTMDPDLSQEEKSELTGVLAGGVWRAQQNLRPAMPPMPPDGAAMFLLQQYSDKLLSLVERRFNKSVGH</sequence>
<dbReference type="Proteomes" id="UP001235939">
    <property type="component" value="Chromosome 02"/>
</dbReference>
<evidence type="ECO:0000313" key="1">
    <source>
        <dbReference type="EMBL" id="UYV64073.1"/>
    </source>
</evidence>
<protein>
    <submittedName>
        <fullName evidence="1">Uncharacterized protein</fullName>
    </submittedName>
</protein>
<name>A0ABY6K668_9ARAC</name>
<dbReference type="EMBL" id="CP092864">
    <property type="protein sequence ID" value="UYV64073.1"/>
    <property type="molecule type" value="Genomic_DNA"/>
</dbReference>
<reference evidence="1 2" key="1">
    <citation type="submission" date="2022-01" db="EMBL/GenBank/DDBJ databases">
        <title>A chromosomal length assembly of Cordylochernes scorpioides.</title>
        <authorList>
            <person name="Zeh D."/>
            <person name="Zeh J."/>
        </authorList>
    </citation>
    <scope>NUCLEOTIDE SEQUENCE [LARGE SCALE GENOMIC DNA]</scope>
    <source>
        <strain evidence="1">IN4F17</strain>
        <tissue evidence="1">Whole Body</tissue>
    </source>
</reference>
<gene>
    <name evidence="1" type="ORF">LAZ67_2006493</name>
</gene>